<proteinExistence type="predicted"/>
<protein>
    <submittedName>
        <fullName evidence="1">Uncharacterized protein</fullName>
    </submittedName>
</protein>
<dbReference type="OrthoDB" id="3691507at2759"/>
<dbReference type="RefSeq" id="XP_007686260.1">
    <property type="nucleotide sequence ID" value="XM_007688070.1"/>
</dbReference>
<sequence>MHSSVGVHTSRASLTPAVLTLQHPTIFSIAGNDIATAEITGGITVLASRDAFNETLSSSARLLLIDSNCKLPFPYRCTSMNSQAAPWLARTRQVHRSVNSNKQMTDRLATQSHMNREKNIPLFTAAIPWLGTLLTEIRERASTSTGAPITLKAVGDTQR</sequence>
<gene>
    <name evidence="1" type="ORF">COCMIDRAFT_90723</name>
</gene>
<keyword evidence="2" id="KW-1185">Reference proteome</keyword>
<dbReference type="AlphaFoldDB" id="W6ZB72"/>
<evidence type="ECO:0000313" key="1">
    <source>
        <dbReference type="EMBL" id="EUC47195.1"/>
    </source>
</evidence>
<organism evidence="1 2">
    <name type="scientific">Bipolaris oryzae ATCC 44560</name>
    <dbReference type="NCBI Taxonomy" id="930090"/>
    <lineage>
        <taxon>Eukaryota</taxon>
        <taxon>Fungi</taxon>
        <taxon>Dikarya</taxon>
        <taxon>Ascomycota</taxon>
        <taxon>Pezizomycotina</taxon>
        <taxon>Dothideomycetes</taxon>
        <taxon>Pleosporomycetidae</taxon>
        <taxon>Pleosporales</taxon>
        <taxon>Pleosporineae</taxon>
        <taxon>Pleosporaceae</taxon>
        <taxon>Bipolaris</taxon>
    </lineage>
</organism>
<name>W6ZB72_COCMI</name>
<dbReference type="Proteomes" id="UP000054032">
    <property type="component" value="Unassembled WGS sequence"/>
</dbReference>
<dbReference type="KEGG" id="bor:COCMIDRAFT_90723"/>
<reference evidence="1 2" key="1">
    <citation type="journal article" date="2013" name="PLoS Genet.">
        <title>Comparative genome structure, secondary metabolite, and effector coding capacity across Cochliobolus pathogens.</title>
        <authorList>
            <person name="Condon B.J."/>
            <person name="Leng Y."/>
            <person name="Wu D."/>
            <person name="Bushley K.E."/>
            <person name="Ohm R.A."/>
            <person name="Otillar R."/>
            <person name="Martin J."/>
            <person name="Schackwitz W."/>
            <person name="Grimwood J."/>
            <person name="MohdZainudin N."/>
            <person name="Xue C."/>
            <person name="Wang R."/>
            <person name="Manning V.A."/>
            <person name="Dhillon B."/>
            <person name="Tu Z.J."/>
            <person name="Steffenson B.J."/>
            <person name="Salamov A."/>
            <person name="Sun H."/>
            <person name="Lowry S."/>
            <person name="LaButti K."/>
            <person name="Han J."/>
            <person name="Copeland A."/>
            <person name="Lindquist E."/>
            <person name="Barry K."/>
            <person name="Schmutz J."/>
            <person name="Baker S.E."/>
            <person name="Ciuffetti L.M."/>
            <person name="Grigoriev I.V."/>
            <person name="Zhong S."/>
            <person name="Turgeon B.G."/>
        </authorList>
    </citation>
    <scope>NUCLEOTIDE SEQUENCE [LARGE SCALE GENOMIC DNA]</scope>
    <source>
        <strain evidence="1 2">ATCC 44560</strain>
    </source>
</reference>
<dbReference type="HOGENOM" id="CLU_1906535_0_0_1"/>
<dbReference type="GeneID" id="19127739"/>
<evidence type="ECO:0000313" key="2">
    <source>
        <dbReference type="Proteomes" id="UP000054032"/>
    </source>
</evidence>
<dbReference type="EMBL" id="KI963955">
    <property type="protein sequence ID" value="EUC47195.1"/>
    <property type="molecule type" value="Genomic_DNA"/>
</dbReference>
<accession>W6ZB72</accession>